<evidence type="ECO:0000313" key="2">
    <source>
        <dbReference type="EMBL" id="RAH83515.1"/>
    </source>
</evidence>
<dbReference type="RefSeq" id="XP_025529409.1">
    <property type="nucleotide sequence ID" value="XM_025674231.1"/>
</dbReference>
<protein>
    <submittedName>
        <fullName evidence="2">Uncharacterized protein</fullName>
    </submittedName>
</protein>
<dbReference type="AlphaFoldDB" id="A0A8T8X662"/>
<feature type="compositionally biased region" description="Basic residues" evidence="1">
    <location>
        <begin position="35"/>
        <end position="47"/>
    </location>
</feature>
<evidence type="ECO:0000256" key="1">
    <source>
        <dbReference type="SAM" id="MobiDB-lite"/>
    </source>
</evidence>
<proteinExistence type="predicted"/>
<dbReference type="EMBL" id="KZ824782">
    <property type="protein sequence ID" value="RAH83515.1"/>
    <property type="molecule type" value="Genomic_DNA"/>
</dbReference>
<keyword evidence="3" id="KW-1185">Reference proteome</keyword>
<dbReference type="Proteomes" id="UP000249497">
    <property type="component" value="Unassembled WGS sequence"/>
</dbReference>
<evidence type="ECO:0000313" key="3">
    <source>
        <dbReference type="Proteomes" id="UP000249497"/>
    </source>
</evidence>
<gene>
    <name evidence="2" type="ORF">BO86DRAFT_40702</name>
</gene>
<dbReference type="GeneID" id="37177923"/>
<feature type="region of interest" description="Disordered" evidence="1">
    <location>
        <begin position="19"/>
        <end position="72"/>
    </location>
</feature>
<reference evidence="2 3" key="1">
    <citation type="submission" date="2018-02" db="EMBL/GenBank/DDBJ databases">
        <title>The genomes of Aspergillus section Nigri reveals drivers in fungal speciation.</title>
        <authorList>
            <consortium name="DOE Joint Genome Institute"/>
            <person name="Vesth T.C."/>
            <person name="Nybo J."/>
            <person name="Theobald S."/>
            <person name="Brandl J."/>
            <person name="Frisvad J.C."/>
            <person name="Nielsen K.F."/>
            <person name="Lyhne E.K."/>
            <person name="Kogle M.E."/>
            <person name="Kuo A."/>
            <person name="Riley R."/>
            <person name="Clum A."/>
            <person name="Nolan M."/>
            <person name="Lipzen A."/>
            <person name="Salamov A."/>
            <person name="Henrissat B."/>
            <person name="Wiebenga A."/>
            <person name="De vries R.P."/>
            <person name="Grigoriev I.V."/>
            <person name="Mortensen U.H."/>
            <person name="Andersen M.R."/>
            <person name="Baker S.E."/>
        </authorList>
    </citation>
    <scope>NUCLEOTIDE SEQUENCE [LARGE SCALE GENOMIC DNA]</scope>
    <source>
        <strain evidence="2 3">CBS 114.51</strain>
    </source>
</reference>
<organism evidence="2 3">
    <name type="scientific">Aspergillus japonicus CBS 114.51</name>
    <dbReference type="NCBI Taxonomy" id="1448312"/>
    <lineage>
        <taxon>Eukaryota</taxon>
        <taxon>Fungi</taxon>
        <taxon>Dikarya</taxon>
        <taxon>Ascomycota</taxon>
        <taxon>Pezizomycotina</taxon>
        <taxon>Eurotiomycetes</taxon>
        <taxon>Eurotiomycetidae</taxon>
        <taxon>Eurotiales</taxon>
        <taxon>Aspergillaceae</taxon>
        <taxon>Aspergillus</taxon>
        <taxon>Aspergillus subgen. Circumdati</taxon>
    </lineage>
</organism>
<sequence length="130" mass="15259">MCKAKLLTVWANARKENKGMARTVKGLQAREKREERRRRGGGRRKRGGREGIMQMEKEKEEEEEEEEGGKTDRWRLPAVQSVYSMVHRERGFSMGEYMYQCTGFYTAVQQATHKRQESAPKQQCPQTLKF</sequence>
<accession>A0A8T8X662</accession>
<name>A0A8T8X662_ASPJA</name>